<dbReference type="Gene3D" id="2.30.60.10">
    <property type="entry name" value="Cyanovirin-N"/>
    <property type="match status" value="1"/>
</dbReference>
<dbReference type="PANTHER" id="PTHR42076:SF1">
    <property type="entry name" value="CYANOVIRIN-N DOMAIN-CONTAINING PROTEIN"/>
    <property type="match status" value="1"/>
</dbReference>
<protein>
    <submittedName>
        <fullName evidence="2">CNVH-domain-containing protein</fullName>
    </submittedName>
</protein>
<feature type="domain" description="Cyanovirin-N" evidence="1">
    <location>
        <begin position="2"/>
        <end position="105"/>
    </location>
</feature>
<dbReference type="Proteomes" id="UP000799423">
    <property type="component" value="Unassembled WGS sequence"/>
</dbReference>
<dbReference type="EMBL" id="MU006293">
    <property type="protein sequence ID" value="KAF2854222.1"/>
    <property type="molecule type" value="Genomic_DNA"/>
</dbReference>
<dbReference type="PANTHER" id="PTHR42076">
    <property type="entry name" value="CYANOVIRIN-N HOMOLOG"/>
    <property type="match status" value="1"/>
</dbReference>
<dbReference type="InterPro" id="IPR011058">
    <property type="entry name" value="Cyanovirin-N"/>
</dbReference>
<keyword evidence="3" id="KW-1185">Reference proteome</keyword>
<dbReference type="SMART" id="SM01111">
    <property type="entry name" value="CVNH"/>
    <property type="match status" value="1"/>
</dbReference>
<dbReference type="OrthoDB" id="2441380at2759"/>
<reference evidence="2" key="1">
    <citation type="submission" date="2020-01" db="EMBL/GenBank/DDBJ databases">
        <authorList>
            <consortium name="DOE Joint Genome Institute"/>
            <person name="Haridas S."/>
            <person name="Albert R."/>
            <person name="Binder M."/>
            <person name="Bloem J."/>
            <person name="Labutti K."/>
            <person name="Salamov A."/>
            <person name="Andreopoulos B."/>
            <person name="Baker S.E."/>
            <person name="Barry K."/>
            <person name="Bills G."/>
            <person name="Bluhm B.H."/>
            <person name="Cannon C."/>
            <person name="Castanera R."/>
            <person name="Culley D.E."/>
            <person name="Daum C."/>
            <person name="Ezra D."/>
            <person name="Gonzalez J.B."/>
            <person name="Henrissat B."/>
            <person name="Kuo A."/>
            <person name="Liang C."/>
            <person name="Lipzen A."/>
            <person name="Lutzoni F."/>
            <person name="Magnuson J."/>
            <person name="Mondo S."/>
            <person name="Nolan M."/>
            <person name="Ohm R."/>
            <person name="Pangilinan J."/>
            <person name="Park H.-J."/>
            <person name="Ramirez L."/>
            <person name="Alfaro M."/>
            <person name="Sun H."/>
            <person name="Tritt A."/>
            <person name="Yoshinaga Y."/>
            <person name="Zwiers L.-H."/>
            <person name="Turgeon B.G."/>
            <person name="Goodwin S.B."/>
            <person name="Spatafora J.W."/>
            <person name="Crous P.W."/>
            <person name="Grigoriev I.V."/>
        </authorList>
    </citation>
    <scope>NUCLEOTIDE SEQUENCE</scope>
    <source>
        <strain evidence="2">IPT5</strain>
    </source>
</reference>
<dbReference type="InterPro" id="IPR036673">
    <property type="entry name" value="Cyanovirin-N_sf"/>
</dbReference>
<dbReference type="SUPFAM" id="SSF51322">
    <property type="entry name" value="Cyanovirin-N"/>
    <property type="match status" value="1"/>
</dbReference>
<gene>
    <name evidence="2" type="ORF">T440DRAFT_270720</name>
</gene>
<organism evidence="2 3">
    <name type="scientific">Plenodomus tracheiphilus IPT5</name>
    <dbReference type="NCBI Taxonomy" id="1408161"/>
    <lineage>
        <taxon>Eukaryota</taxon>
        <taxon>Fungi</taxon>
        <taxon>Dikarya</taxon>
        <taxon>Ascomycota</taxon>
        <taxon>Pezizomycotina</taxon>
        <taxon>Dothideomycetes</taxon>
        <taxon>Pleosporomycetidae</taxon>
        <taxon>Pleosporales</taxon>
        <taxon>Pleosporineae</taxon>
        <taxon>Leptosphaeriaceae</taxon>
        <taxon>Plenodomus</taxon>
    </lineage>
</organism>
<accession>A0A6A7BG52</accession>
<proteinExistence type="predicted"/>
<evidence type="ECO:0000259" key="1">
    <source>
        <dbReference type="SMART" id="SM01111"/>
    </source>
</evidence>
<dbReference type="Pfam" id="PF08881">
    <property type="entry name" value="CVNH"/>
    <property type="match status" value="1"/>
</dbReference>
<evidence type="ECO:0000313" key="3">
    <source>
        <dbReference type="Proteomes" id="UP000799423"/>
    </source>
</evidence>
<sequence length="132" mass="14744">MTFHHSAEDIRIDDGHILRARLQTADGEWNDAEIDLNNHIGNVDGHFVWDGENFSHSAEEIQFTLEADGEAAVLRASLSDAEGNHETRDINLGERIGNDNGNFVLKNDMVPTWPLPYNGGAELIDHSFFDES</sequence>
<evidence type="ECO:0000313" key="2">
    <source>
        <dbReference type="EMBL" id="KAF2854222.1"/>
    </source>
</evidence>
<dbReference type="AlphaFoldDB" id="A0A6A7BG52"/>
<name>A0A6A7BG52_9PLEO</name>